<organism evidence="3 4">
    <name type="scientific">Ambrosiozyma monospora</name>
    <name type="common">Yeast</name>
    <name type="synonym">Endomycopsis monosporus</name>
    <dbReference type="NCBI Taxonomy" id="43982"/>
    <lineage>
        <taxon>Eukaryota</taxon>
        <taxon>Fungi</taxon>
        <taxon>Dikarya</taxon>
        <taxon>Ascomycota</taxon>
        <taxon>Saccharomycotina</taxon>
        <taxon>Pichiomycetes</taxon>
        <taxon>Pichiales</taxon>
        <taxon>Pichiaceae</taxon>
        <taxon>Ambrosiozyma</taxon>
    </lineage>
</organism>
<reference evidence="3" key="1">
    <citation type="submission" date="2023-04" db="EMBL/GenBank/DDBJ databases">
        <title>Ambrosiozyma monospora NBRC 1965.</title>
        <authorList>
            <person name="Ichikawa N."/>
            <person name="Sato H."/>
            <person name="Tonouchi N."/>
        </authorList>
    </citation>
    <scope>NUCLEOTIDE SEQUENCE</scope>
    <source>
        <strain evidence="3">NBRC 1965</strain>
    </source>
</reference>
<protein>
    <submittedName>
        <fullName evidence="3">Unnamed protein product</fullName>
    </submittedName>
</protein>
<dbReference type="Gene3D" id="1.10.10.1210">
    <property type="entry name" value="MAGE homology domain, winged helix WH2 motif"/>
    <property type="match status" value="1"/>
</dbReference>
<comment type="caution">
    <text evidence="3">The sequence shown here is derived from an EMBL/GenBank/DDBJ whole genome shotgun (WGS) entry which is preliminary data.</text>
</comment>
<dbReference type="Pfam" id="PF01454">
    <property type="entry name" value="MAGE"/>
    <property type="match status" value="1"/>
</dbReference>
<dbReference type="InterPro" id="IPR041899">
    <property type="entry name" value="MAGE_WH2"/>
</dbReference>
<evidence type="ECO:0000259" key="2">
    <source>
        <dbReference type="Pfam" id="PF01454"/>
    </source>
</evidence>
<dbReference type="InterPro" id="IPR002190">
    <property type="entry name" value="MHD_dom"/>
</dbReference>
<accession>A0A9W6Z796</accession>
<feature type="compositionally biased region" description="Low complexity" evidence="1">
    <location>
        <begin position="149"/>
        <end position="158"/>
    </location>
</feature>
<dbReference type="EMBL" id="BSXU01005694">
    <property type="protein sequence ID" value="GMG55499.1"/>
    <property type="molecule type" value="Genomic_DNA"/>
</dbReference>
<keyword evidence="4" id="KW-1185">Reference proteome</keyword>
<dbReference type="InterPro" id="IPR041898">
    <property type="entry name" value="MAGE_WH1"/>
</dbReference>
<evidence type="ECO:0000256" key="1">
    <source>
        <dbReference type="SAM" id="MobiDB-lite"/>
    </source>
</evidence>
<sequence>MPRGLRRSRRQLSDDEDEYQENNDSFINDEEEYQPHRESHKRQRTQTQTQTLQSEADDSMTYNYTAGSDSRTEKIDKLVKAFVRVMIGLEDKRQTLNKVMIAKVMESEKEKGTGIQFKKHLLSLIRKNLRDVFGLDLVELNNIQELDGDANGNGQDNQNKSKKAKSTAAAPAEEYILINLTGSATKSQMVAALEDFTLPITSVKDVQITDQLEITRSGPLLPKPVTSLVSDGFMLLVLTIIVLNNNNLSRMDLATILSKKFHLKFKETERYELFNNDNLSNYLTELVRREYLSQLDISEEVVGNGNKKKRGGSRISKVNAQAKDESLLILSLGRRTITEFTKEGFINYLRQIYSHWDENNLQTKAENTLEQLFVSSITTE</sequence>
<proteinExistence type="predicted"/>
<dbReference type="Gene3D" id="1.10.10.1200">
    <property type="entry name" value="MAGE homology domain, winged helix WH1 motif"/>
    <property type="match status" value="1"/>
</dbReference>
<feature type="region of interest" description="Disordered" evidence="1">
    <location>
        <begin position="1"/>
        <end position="65"/>
    </location>
</feature>
<dbReference type="Proteomes" id="UP001165063">
    <property type="component" value="Unassembled WGS sequence"/>
</dbReference>
<feature type="compositionally biased region" description="Basic residues" evidence="1">
    <location>
        <begin position="1"/>
        <end position="10"/>
    </location>
</feature>
<evidence type="ECO:0000313" key="3">
    <source>
        <dbReference type="EMBL" id="GMG55499.1"/>
    </source>
</evidence>
<feature type="region of interest" description="Disordered" evidence="1">
    <location>
        <begin position="146"/>
        <end position="166"/>
    </location>
</feature>
<name>A0A9W6Z796_AMBMO</name>
<feature type="compositionally biased region" description="Acidic residues" evidence="1">
    <location>
        <begin position="14"/>
        <end position="32"/>
    </location>
</feature>
<dbReference type="AlphaFoldDB" id="A0A9W6Z796"/>
<evidence type="ECO:0000313" key="4">
    <source>
        <dbReference type="Proteomes" id="UP001165063"/>
    </source>
</evidence>
<feature type="domain" description="MAGE" evidence="2">
    <location>
        <begin position="83"/>
        <end position="343"/>
    </location>
</feature>
<gene>
    <name evidence="3" type="ORF">Amon01_000757600</name>
</gene>
<dbReference type="OrthoDB" id="205198at2759"/>